<evidence type="ECO:0000313" key="3">
    <source>
        <dbReference type="Proteomes" id="UP001234989"/>
    </source>
</evidence>
<keyword evidence="3" id="KW-1185">Reference proteome</keyword>
<evidence type="ECO:0000259" key="1">
    <source>
        <dbReference type="Pfam" id="PF17919"/>
    </source>
</evidence>
<dbReference type="InterPro" id="IPR041577">
    <property type="entry name" value="RT_RNaseH_2"/>
</dbReference>
<protein>
    <recommendedName>
        <fullName evidence="1">Reverse transcriptase/retrotransposon-derived protein RNase H-like domain-containing protein</fullName>
    </recommendedName>
</protein>
<dbReference type="SUPFAM" id="SSF56672">
    <property type="entry name" value="DNA/RNA polymerases"/>
    <property type="match status" value="1"/>
</dbReference>
<dbReference type="Pfam" id="PF17919">
    <property type="entry name" value="RT_RNaseH_2"/>
    <property type="match status" value="1"/>
</dbReference>
<dbReference type="InterPro" id="IPR043502">
    <property type="entry name" value="DNA/RNA_pol_sf"/>
</dbReference>
<gene>
    <name evidence="2" type="ORF">MTR67_018168</name>
</gene>
<evidence type="ECO:0000313" key="2">
    <source>
        <dbReference type="EMBL" id="WMV24783.1"/>
    </source>
</evidence>
<organism evidence="2 3">
    <name type="scientific">Solanum verrucosum</name>
    <dbReference type="NCBI Taxonomy" id="315347"/>
    <lineage>
        <taxon>Eukaryota</taxon>
        <taxon>Viridiplantae</taxon>
        <taxon>Streptophyta</taxon>
        <taxon>Embryophyta</taxon>
        <taxon>Tracheophyta</taxon>
        <taxon>Spermatophyta</taxon>
        <taxon>Magnoliopsida</taxon>
        <taxon>eudicotyledons</taxon>
        <taxon>Gunneridae</taxon>
        <taxon>Pentapetalae</taxon>
        <taxon>asterids</taxon>
        <taxon>lamiids</taxon>
        <taxon>Solanales</taxon>
        <taxon>Solanaceae</taxon>
        <taxon>Solanoideae</taxon>
        <taxon>Solaneae</taxon>
        <taxon>Solanum</taxon>
    </lineage>
</organism>
<dbReference type="AlphaFoldDB" id="A0AAF0QLY1"/>
<sequence>MLTLPEGTDGFVVYFDASRAGLGCILMQNCKVIAYSSRQLKIHEKNYPTHDFELVASLQYVFGQKDLNLHQRRWLELLNY</sequence>
<feature type="domain" description="Reverse transcriptase/retrotransposon-derived protein RNase H-like" evidence="1">
    <location>
        <begin position="1"/>
        <end position="59"/>
    </location>
</feature>
<dbReference type="Proteomes" id="UP001234989">
    <property type="component" value="Chromosome 4"/>
</dbReference>
<dbReference type="PANTHER" id="PTHR34072">
    <property type="entry name" value="ENZYMATIC POLYPROTEIN-RELATED"/>
    <property type="match status" value="1"/>
</dbReference>
<accession>A0AAF0QLY1</accession>
<proteinExistence type="predicted"/>
<name>A0AAF0QLY1_SOLVR</name>
<dbReference type="PANTHER" id="PTHR34072:SF52">
    <property type="entry name" value="RIBONUCLEASE H"/>
    <property type="match status" value="1"/>
</dbReference>
<dbReference type="EMBL" id="CP133615">
    <property type="protein sequence ID" value="WMV24783.1"/>
    <property type="molecule type" value="Genomic_DNA"/>
</dbReference>
<reference evidence="2" key="1">
    <citation type="submission" date="2023-08" db="EMBL/GenBank/DDBJ databases">
        <title>A de novo genome assembly of Solanum verrucosum Schlechtendal, a Mexican diploid species geographically isolated from the other diploid A-genome species in potato relatives.</title>
        <authorList>
            <person name="Hosaka K."/>
        </authorList>
    </citation>
    <scope>NUCLEOTIDE SEQUENCE</scope>
    <source>
        <tissue evidence="2">Young leaves</tissue>
    </source>
</reference>